<dbReference type="EMBL" id="VIIS01001530">
    <property type="protein sequence ID" value="KAF0296830.1"/>
    <property type="molecule type" value="Genomic_DNA"/>
</dbReference>
<evidence type="ECO:0000313" key="2">
    <source>
        <dbReference type="EMBL" id="KAF0296830.1"/>
    </source>
</evidence>
<reference evidence="2 3" key="1">
    <citation type="submission" date="2019-07" db="EMBL/GenBank/DDBJ databases">
        <title>Draft genome assembly of a fouling barnacle, Amphibalanus amphitrite (Darwin, 1854): The first reference genome for Thecostraca.</title>
        <authorList>
            <person name="Kim W."/>
        </authorList>
    </citation>
    <scope>NUCLEOTIDE SEQUENCE [LARGE SCALE GENOMIC DNA]</scope>
    <source>
        <strain evidence="2">SNU_AA5</strain>
        <tissue evidence="2">Soma without cirri and trophi</tissue>
    </source>
</reference>
<sequence length="195" mass="20008">MTLSLQVLTQPSRRLQSPLGRRPAVNQLRTESEGVTTPEVPDETSPDGGIIEEASGDAPDAATPEDEEPQKPVDDGTEDGAPDSQITAEASGQVSDADSPDQIITDEGTAEAPDAEVPVIDTAEEASGAVDDAADITGDDEVEESSGLAPGDTPSIESTDKPVPDADEAATPGAEVNEPSAVEIPDAATPEEWSH</sequence>
<feature type="region of interest" description="Disordered" evidence="1">
    <location>
        <begin position="1"/>
        <end position="195"/>
    </location>
</feature>
<protein>
    <submittedName>
        <fullName evidence="2">Uncharacterized protein</fullName>
    </submittedName>
</protein>
<evidence type="ECO:0000313" key="3">
    <source>
        <dbReference type="Proteomes" id="UP000440578"/>
    </source>
</evidence>
<dbReference type="AlphaFoldDB" id="A0A6A4VZL6"/>
<keyword evidence="3" id="KW-1185">Reference proteome</keyword>
<feature type="compositionally biased region" description="Acidic residues" evidence="1">
    <location>
        <begin position="132"/>
        <end position="144"/>
    </location>
</feature>
<comment type="caution">
    <text evidence="2">The sequence shown here is derived from an EMBL/GenBank/DDBJ whole genome shotgun (WGS) entry which is preliminary data.</text>
</comment>
<feature type="compositionally biased region" description="Polar residues" evidence="1">
    <location>
        <begin position="1"/>
        <end position="15"/>
    </location>
</feature>
<evidence type="ECO:0000256" key="1">
    <source>
        <dbReference type="SAM" id="MobiDB-lite"/>
    </source>
</evidence>
<feature type="compositionally biased region" description="Polar residues" evidence="1">
    <location>
        <begin position="84"/>
        <end position="96"/>
    </location>
</feature>
<name>A0A6A4VZL6_AMPAM</name>
<gene>
    <name evidence="2" type="ORF">FJT64_005736</name>
</gene>
<proteinExistence type="predicted"/>
<dbReference type="OrthoDB" id="10068079at2759"/>
<organism evidence="2 3">
    <name type="scientific">Amphibalanus amphitrite</name>
    <name type="common">Striped barnacle</name>
    <name type="synonym">Balanus amphitrite</name>
    <dbReference type="NCBI Taxonomy" id="1232801"/>
    <lineage>
        <taxon>Eukaryota</taxon>
        <taxon>Metazoa</taxon>
        <taxon>Ecdysozoa</taxon>
        <taxon>Arthropoda</taxon>
        <taxon>Crustacea</taxon>
        <taxon>Multicrustacea</taxon>
        <taxon>Cirripedia</taxon>
        <taxon>Thoracica</taxon>
        <taxon>Thoracicalcarea</taxon>
        <taxon>Balanomorpha</taxon>
        <taxon>Balanoidea</taxon>
        <taxon>Balanidae</taxon>
        <taxon>Amphibalaninae</taxon>
        <taxon>Amphibalanus</taxon>
    </lineage>
</organism>
<dbReference type="Proteomes" id="UP000440578">
    <property type="component" value="Unassembled WGS sequence"/>
</dbReference>
<accession>A0A6A4VZL6</accession>